<accession>A0A9W7BQC5</accession>
<dbReference type="InterPro" id="IPR001368">
    <property type="entry name" value="TNFR/NGFR_Cys_rich_reg"/>
</dbReference>
<feature type="transmembrane region" description="Helical" evidence="3">
    <location>
        <begin position="955"/>
        <end position="974"/>
    </location>
</feature>
<dbReference type="SMART" id="SM01411">
    <property type="entry name" value="Ephrin_rec_like"/>
    <property type="match status" value="7"/>
</dbReference>
<keyword evidence="1" id="KW-1015">Disulfide bond</keyword>
<proteinExistence type="predicted"/>
<dbReference type="InterPro" id="IPR009030">
    <property type="entry name" value="Growth_fac_rcpt_cys_sf"/>
</dbReference>
<keyword evidence="3" id="KW-1133">Transmembrane helix</keyword>
<dbReference type="SMART" id="SM00208">
    <property type="entry name" value="TNFR"/>
    <property type="match status" value="1"/>
</dbReference>
<comment type="caution">
    <text evidence="5">The sequence shown here is derived from an EMBL/GenBank/DDBJ whole genome shotgun (WGS) entry which is preliminary data.</text>
</comment>
<evidence type="ECO:0000313" key="6">
    <source>
        <dbReference type="Proteomes" id="UP001165085"/>
    </source>
</evidence>
<dbReference type="Proteomes" id="UP001165085">
    <property type="component" value="Unassembled WGS sequence"/>
</dbReference>
<name>A0A9W7BQC5_9STRA</name>
<dbReference type="PROSITE" id="PS50050">
    <property type="entry name" value="TNFR_NGFR_2"/>
    <property type="match status" value="1"/>
</dbReference>
<feature type="transmembrane region" description="Helical" evidence="3">
    <location>
        <begin position="1216"/>
        <end position="1236"/>
    </location>
</feature>
<feature type="domain" description="TNFR-Cys" evidence="4">
    <location>
        <begin position="442"/>
        <end position="482"/>
    </location>
</feature>
<dbReference type="PANTHER" id="PTHR11319:SF35">
    <property type="entry name" value="OUTER MEMBRANE PROTEIN PMPC-RELATED"/>
    <property type="match status" value="1"/>
</dbReference>
<feature type="transmembrane region" description="Helical" evidence="3">
    <location>
        <begin position="1248"/>
        <end position="1266"/>
    </location>
</feature>
<dbReference type="PANTHER" id="PTHR11319">
    <property type="entry name" value="G PROTEIN-COUPLED RECEPTOR-RELATED"/>
    <property type="match status" value="1"/>
</dbReference>
<feature type="disulfide bond" evidence="1">
    <location>
        <begin position="443"/>
        <end position="458"/>
    </location>
</feature>
<feature type="compositionally biased region" description="Low complexity" evidence="2">
    <location>
        <begin position="1813"/>
        <end position="1824"/>
    </location>
</feature>
<evidence type="ECO:0000256" key="3">
    <source>
        <dbReference type="SAM" id="Phobius"/>
    </source>
</evidence>
<feature type="transmembrane region" description="Helical" evidence="3">
    <location>
        <begin position="1046"/>
        <end position="1064"/>
    </location>
</feature>
<keyword evidence="3" id="KW-0472">Membrane</keyword>
<feature type="transmembrane region" description="Helical" evidence="3">
    <location>
        <begin position="1176"/>
        <end position="1204"/>
    </location>
</feature>
<evidence type="ECO:0000259" key="4">
    <source>
        <dbReference type="PROSITE" id="PS50050"/>
    </source>
</evidence>
<dbReference type="Gene3D" id="2.60.120.200">
    <property type="match status" value="1"/>
</dbReference>
<evidence type="ECO:0000256" key="2">
    <source>
        <dbReference type="SAM" id="MobiDB-lite"/>
    </source>
</evidence>
<dbReference type="Gene3D" id="2.10.50.10">
    <property type="entry name" value="Tumor Necrosis Factor Receptor, subunit A, domain 2"/>
    <property type="match status" value="5"/>
</dbReference>
<feature type="repeat" description="TNFR-Cys" evidence="1">
    <location>
        <begin position="442"/>
        <end position="482"/>
    </location>
</feature>
<protein>
    <recommendedName>
        <fullName evidence="4">TNFR-Cys domain-containing protein</fullName>
    </recommendedName>
</protein>
<feature type="disulfide bond" evidence="1">
    <location>
        <begin position="464"/>
        <end position="482"/>
    </location>
</feature>
<keyword evidence="6" id="KW-1185">Reference proteome</keyword>
<feature type="region of interest" description="Disordered" evidence="2">
    <location>
        <begin position="1737"/>
        <end position="1841"/>
    </location>
</feature>
<feature type="transmembrane region" description="Helical" evidence="3">
    <location>
        <begin position="1012"/>
        <end position="1034"/>
    </location>
</feature>
<organism evidence="5 6">
    <name type="scientific">Triparma strigata</name>
    <dbReference type="NCBI Taxonomy" id="1606541"/>
    <lineage>
        <taxon>Eukaryota</taxon>
        <taxon>Sar</taxon>
        <taxon>Stramenopiles</taxon>
        <taxon>Ochrophyta</taxon>
        <taxon>Bolidophyceae</taxon>
        <taxon>Parmales</taxon>
        <taxon>Triparmaceae</taxon>
        <taxon>Triparma</taxon>
    </lineage>
</organism>
<keyword evidence="3" id="KW-0812">Transmembrane</keyword>
<evidence type="ECO:0000256" key="1">
    <source>
        <dbReference type="PROSITE-ProRule" id="PRU00206"/>
    </source>
</evidence>
<feature type="disulfide bond" evidence="1">
    <location>
        <begin position="461"/>
        <end position="474"/>
    </location>
</feature>
<reference evidence="6" key="1">
    <citation type="journal article" date="2023" name="Commun. Biol.">
        <title>Genome analysis of Parmales, the sister group of diatoms, reveals the evolutionary specialization of diatoms from phago-mixotrophs to photoautotrophs.</title>
        <authorList>
            <person name="Ban H."/>
            <person name="Sato S."/>
            <person name="Yoshikawa S."/>
            <person name="Yamada K."/>
            <person name="Nakamura Y."/>
            <person name="Ichinomiya M."/>
            <person name="Sato N."/>
            <person name="Blanc-Mathieu R."/>
            <person name="Endo H."/>
            <person name="Kuwata A."/>
            <person name="Ogata H."/>
        </authorList>
    </citation>
    <scope>NUCLEOTIDE SEQUENCE [LARGE SCALE GENOMIC DNA]</scope>
    <source>
        <strain evidence="6">NIES 3701</strain>
    </source>
</reference>
<feature type="compositionally biased region" description="Basic and acidic residues" evidence="2">
    <location>
        <begin position="1829"/>
        <end position="1841"/>
    </location>
</feature>
<dbReference type="Pfam" id="PF13385">
    <property type="entry name" value="Laminin_G_3"/>
    <property type="match status" value="1"/>
</dbReference>
<sequence>MLPLVSSSCPSGKLSVNGASGDETDVCLSVSEGSHFWDFRGCTTGEAVVDSTGGSLAATPVNGPVCGADGLTLDGVDDYADIDDWEWGGTTSFEVYVKYNTFNLHSRVFDFGGDWYSDSVLLANSDLTSTIHWKVKQGSGSNYKFLSTSSWDSSTWTHVVLTVSGNTMKVYKTGVLVGTNTDGLEPNVLTRSNHIIGAFAGPWDSRCNGPCMSDFMDGTVAYVKLWHGVELQQSDVTYLYGQIVYQCAAGFFNEHLRPTEDVCVACRPGEWSSIGQTTCSQCEAGTYSGESSASCERCPSGKYLVNATVAEDICPAGSYNSDTGTSASEHDSLLDCKACPAGRFLSDNATDPALHDSEDLCLICPAGKYVSDDRSVASNHALCTSCPFGKYIEDDASDILMHDGFEDCRLCAPGFYSDDPEGARSQQPCEIGSACVGGVMTSCEPGVTFQDAEGQSLCLTCSSCGPGTFVTAECNVTADAVCEPCIPGMFSVSGVCESCDDGFHSSAGSSYCSPCPAGKYGKEDHSECLSCTRGEYSSIATYMACSGCEEGKFSDDEEVEVCSFCPDYHSSEFADDSCFCSDSFVSKIDPITEEIGCTCPPGRTLENGVCVACAPGFFKDTYSLGACLSCKKFSVVDSVLSSTPASSKESCICSQGEFMRETFNSSSSFIGECLPCPEGATCEAGTTVETLKLLPGFWRSDNTSFIVEECFTAEACTQGQEDEEGEGGNEGDHYTICGKVGGCSEPNSVAEDSSVNEVRCCSDIFISGWTQNSGCSVWSESDAGWPCQFGLNYRDAANLCANIGGRLCTKEEVENDCTEGTGCGHDADLIWTSTATFGQCHKGHHGPLCNLCNPGFVMTFTGICGECSGEFYIPMPMILFLSTVTVLSVFLMVRRSCRKSSSSSQSTTPLTPRYNRRRDTGRKSLLNTTGTEVMSIIDEGATSALSKGTRTKLKILTAFYQIVSQFGGILEIRFPPLFDKFGRWVSMVANLDALKFFKFGCLFPTTFHTSLLVSTLGPIATSAAIGVVCLWIGAVKERRGKKEEKAKLVDFCTSLFLTLTYLVFASVSTTIFKTFQCERYGDDPTRYLVEDQQIDCDSDAHRLMEAYALFMMFVYPFGITMLYTVLLVRKRKSLVQDNRQDNISLVKMGFLWEMYEPRVWWFEIFECVRRLAMTGLLVFVSPGSVTQVNVGILNSLISVIMYSQLMPFEDYSDDKLAIVSQWSIFATLFGALLVRLDVDDLESYDKDIFGALLVMVNVAGVALIMIDTALNAPMSPVRVLMRCVKRKHRHNGTLLGLTEVEANDPDKFWDYAEKLMHSNEKEAGWRSLSLDIEDEEFTTWAESIGLKAEWRNSRGNGPIDQVRGRFELNAEMDAVKRYILNPNIHLRPNDEARSLLESYPEKSMKRYHVAKKMTPPFRVRDFNLEEWHGQCRGDGNDNGDGDGGRPGEMIIARSFEDSEGKDNKIARRLRRNLQRGKVAIYCYMLQHIKGDAKPKTHVTFIGGGLDLRGGLLTDLIGRSVYKRFLAHEIGELLAKFFVEETEGEKNNELKLNELPPQSNKGAKVVPIIEPSGAGLEPGEEKVQSGGVKVSQEIREEEAEQEEDDIDIQEELKRRALLEKQHKKNLAIYKELRDKAKSREETREGRGYNPIRFANRGQAKETGSSTTWGVSEQKIQQGNFIKLEAEAGLGGKGGGGGGVGAEEEQPFLQKKFEGAAMSTSTAIPTVIATAASMSNAKTTTEAAPRVLNQVGDGKPKKRKKRRKKGNLKSIVKRVSAGEGVGGGTFASLVLQVGDNADNRNAEESNIKNDGGDEGSSNSNSKTISSGADTMLEKFLKKSEGPS</sequence>
<feature type="compositionally biased region" description="Basic and acidic residues" evidence="2">
    <location>
        <begin position="1795"/>
        <end position="1809"/>
    </location>
</feature>
<dbReference type="SUPFAM" id="SSF57586">
    <property type="entry name" value="TNF receptor-like"/>
    <property type="match status" value="1"/>
</dbReference>
<feature type="compositionally biased region" description="Basic residues" evidence="2">
    <location>
        <begin position="1754"/>
        <end position="1765"/>
    </location>
</feature>
<dbReference type="SUPFAM" id="SSF49899">
    <property type="entry name" value="Concanavalin A-like lectins/glucanases"/>
    <property type="match status" value="1"/>
</dbReference>
<dbReference type="PROSITE" id="PS00652">
    <property type="entry name" value="TNFR_NGFR_1"/>
    <property type="match status" value="1"/>
</dbReference>
<dbReference type="SUPFAM" id="SSF57184">
    <property type="entry name" value="Growth factor receptor domain"/>
    <property type="match status" value="2"/>
</dbReference>
<dbReference type="OrthoDB" id="10062419at2759"/>
<dbReference type="Pfam" id="PF00020">
    <property type="entry name" value="TNFR_c6"/>
    <property type="match status" value="1"/>
</dbReference>
<feature type="transmembrane region" description="Helical" evidence="3">
    <location>
        <begin position="871"/>
        <end position="893"/>
    </location>
</feature>
<evidence type="ECO:0000313" key="5">
    <source>
        <dbReference type="EMBL" id="GMH95531.1"/>
    </source>
</evidence>
<dbReference type="InterPro" id="IPR013320">
    <property type="entry name" value="ConA-like_dom_sf"/>
</dbReference>
<dbReference type="EMBL" id="BRXY01000445">
    <property type="protein sequence ID" value="GMH95531.1"/>
    <property type="molecule type" value="Genomic_DNA"/>
</dbReference>
<gene>
    <name evidence="5" type="ORF">TrST_g9295</name>
</gene>
<feature type="transmembrane region" description="Helical" evidence="3">
    <location>
        <begin position="1107"/>
        <end position="1128"/>
    </location>
</feature>